<accession>A0A7V7KU07</accession>
<dbReference type="Pfam" id="PF07143">
    <property type="entry name" value="CrtC"/>
    <property type="match status" value="1"/>
</dbReference>
<dbReference type="Gene3D" id="2.40.370.10">
    <property type="entry name" value="AttH-like domain"/>
    <property type="match status" value="2"/>
</dbReference>
<feature type="chain" id="PRO_5031338289" evidence="1">
    <location>
        <begin position="22"/>
        <end position="365"/>
    </location>
</feature>
<dbReference type="InterPro" id="IPR023374">
    <property type="entry name" value="AttH-like_dom_sf"/>
</dbReference>
<protein>
    <submittedName>
        <fullName evidence="3">Iron ABC transporter permease</fullName>
    </submittedName>
</protein>
<dbReference type="Pfam" id="PF17186">
    <property type="entry name" value="Lipocalin_9"/>
    <property type="match status" value="1"/>
</dbReference>
<feature type="signal peptide" evidence="1">
    <location>
        <begin position="1"/>
        <end position="21"/>
    </location>
</feature>
<gene>
    <name evidence="3" type="ORF">DT594_16345</name>
</gene>
<evidence type="ECO:0000256" key="1">
    <source>
        <dbReference type="SAM" id="SignalP"/>
    </source>
</evidence>
<sequence length="365" mass="40539">MKAELRSVTLVGFAVMLLALAGCEESPPPPSSGFAGLGQASDGFTQVVPGAPIVLPRDHAAHPDYRIEWWYVTANLTDEQGKPWGAQWTLFRQALSAQTAEQAEAGWQSEQIWLGHAALTHADGHLHADRLARGGVGQAGVTLEPFEAWIDDWSLQGQANQRLSPLRVSASGEGFSYQLQLTSDLPMVLQGEEGYSRKSDSDQASWYMSQPFYQVQGEIQWQGQTHKVSGQAWLDREWSSQPLAPDQQGWDWFSLHMDDGNKLMLFRLRSDAGDHYYSGTWITAAGETTPLRREQISMQPLNSVTVAEREVPTRWRLQVPSQGLDVTTEALNDQAWMGTGIPYWEGSVRFAGSHQGEGYLEMTGY</sequence>
<proteinExistence type="predicted"/>
<dbReference type="AlphaFoldDB" id="A0A7V7KU07"/>
<dbReference type="Proteomes" id="UP000463138">
    <property type="component" value="Unassembled WGS sequence"/>
</dbReference>
<organism evidence="3 4">
    <name type="scientific">Halopseudomonas laoshanensis</name>
    <dbReference type="NCBI Taxonomy" id="2268758"/>
    <lineage>
        <taxon>Bacteria</taxon>
        <taxon>Pseudomonadati</taxon>
        <taxon>Pseudomonadota</taxon>
        <taxon>Gammaproteobacteria</taxon>
        <taxon>Pseudomonadales</taxon>
        <taxon>Pseudomonadaceae</taxon>
        <taxon>Halopseudomonas</taxon>
    </lineage>
</organism>
<comment type="caution">
    <text evidence="3">The sequence shown here is derived from an EMBL/GenBank/DDBJ whole genome shotgun (WGS) entry which is preliminary data.</text>
</comment>
<evidence type="ECO:0000259" key="2">
    <source>
        <dbReference type="Pfam" id="PF07143"/>
    </source>
</evidence>
<keyword evidence="4" id="KW-1185">Reference proteome</keyword>
<dbReference type="PANTHER" id="PTHR38591:SF1">
    <property type="entry name" value="BLL1000 PROTEIN"/>
    <property type="match status" value="1"/>
</dbReference>
<dbReference type="OrthoDB" id="9770826at2"/>
<dbReference type="EMBL" id="QOVF01000007">
    <property type="protein sequence ID" value="KAA0691808.1"/>
    <property type="molecule type" value="Genomic_DNA"/>
</dbReference>
<name>A0A7V7KU07_9GAMM</name>
<dbReference type="SUPFAM" id="SSF159245">
    <property type="entry name" value="AttH-like"/>
    <property type="match status" value="1"/>
</dbReference>
<dbReference type="InterPro" id="IPR010791">
    <property type="entry name" value="AttH_dom"/>
</dbReference>
<evidence type="ECO:0000313" key="4">
    <source>
        <dbReference type="Proteomes" id="UP000463138"/>
    </source>
</evidence>
<feature type="domain" description="AttH" evidence="2">
    <location>
        <begin position="67"/>
        <end position="240"/>
    </location>
</feature>
<reference evidence="3 4" key="1">
    <citation type="submission" date="2018-07" db="EMBL/GenBank/DDBJ databases">
        <title>Pseudomonas laoshanensis sp. nov., isolated from soil.</title>
        <authorList>
            <person name="Sun J."/>
            <person name="Yu L."/>
            <person name="Wang M."/>
            <person name="Zhang C."/>
        </authorList>
    </citation>
    <scope>NUCLEOTIDE SEQUENCE [LARGE SCALE GENOMIC DNA]</scope>
    <source>
        <strain evidence="3 4">Y22</strain>
    </source>
</reference>
<dbReference type="PROSITE" id="PS51257">
    <property type="entry name" value="PROKAR_LIPOPROTEIN"/>
    <property type="match status" value="1"/>
</dbReference>
<evidence type="ECO:0000313" key="3">
    <source>
        <dbReference type="EMBL" id="KAA0691808.1"/>
    </source>
</evidence>
<dbReference type="RefSeq" id="WP_149333900.1">
    <property type="nucleotide sequence ID" value="NZ_QOVF01000007.1"/>
</dbReference>
<dbReference type="PANTHER" id="PTHR38591">
    <property type="entry name" value="HYDROLASE"/>
    <property type="match status" value="1"/>
</dbReference>
<keyword evidence="1" id="KW-0732">Signal</keyword>